<dbReference type="EMBL" id="JBDIME010000042">
    <property type="protein sequence ID" value="MEN2793278.1"/>
    <property type="molecule type" value="Genomic_DNA"/>
</dbReference>
<proteinExistence type="predicted"/>
<gene>
    <name evidence="1" type="ORF">ABC974_26880</name>
</gene>
<comment type="caution">
    <text evidence="1">The sequence shown here is derived from an EMBL/GenBank/DDBJ whole genome shotgun (WGS) entry which is preliminary data.</text>
</comment>
<evidence type="ECO:0000313" key="1">
    <source>
        <dbReference type="EMBL" id="MEN2793278.1"/>
    </source>
</evidence>
<name>A0ABU9YBT4_9SPHN</name>
<keyword evidence="2" id="KW-1185">Reference proteome</keyword>
<evidence type="ECO:0008006" key="3">
    <source>
        <dbReference type="Google" id="ProtNLM"/>
    </source>
</evidence>
<organism evidence="1 2">
    <name type="scientific">Sphingomonas oligophenolica</name>
    <dbReference type="NCBI Taxonomy" id="301154"/>
    <lineage>
        <taxon>Bacteria</taxon>
        <taxon>Pseudomonadati</taxon>
        <taxon>Pseudomonadota</taxon>
        <taxon>Alphaproteobacteria</taxon>
        <taxon>Sphingomonadales</taxon>
        <taxon>Sphingomonadaceae</taxon>
        <taxon>Sphingomonas</taxon>
    </lineage>
</organism>
<protein>
    <recommendedName>
        <fullName evidence="3">EthD family reductase</fullName>
    </recommendedName>
</protein>
<accession>A0ABU9YBT4</accession>
<dbReference type="Gene3D" id="3.30.70.100">
    <property type="match status" value="1"/>
</dbReference>
<dbReference type="Proteomes" id="UP001419910">
    <property type="component" value="Unassembled WGS sequence"/>
</dbReference>
<dbReference type="InterPro" id="IPR011008">
    <property type="entry name" value="Dimeric_a/b-barrel"/>
</dbReference>
<dbReference type="RefSeq" id="WP_343892178.1">
    <property type="nucleotide sequence ID" value="NZ_BAAAEH010000053.1"/>
</dbReference>
<evidence type="ECO:0000313" key="2">
    <source>
        <dbReference type="Proteomes" id="UP001419910"/>
    </source>
</evidence>
<reference evidence="1 2" key="1">
    <citation type="submission" date="2024-05" db="EMBL/GenBank/DDBJ databases">
        <authorList>
            <person name="Liu Q."/>
            <person name="Xin Y.-H."/>
        </authorList>
    </citation>
    <scope>NUCLEOTIDE SEQUENCE [LARGE SCALE GENOMIC DNA]</scope>
    <source>
        <strain evidence="1 2">CGMCC 1.10181</strain>
    </source>
</reference>
<dbReference type="SUPFAM" id="SSF54909">
    <property type="entry name" value="Dimeric alpha+beta barrel"/>
    <property type="match status" value="1"/>
</dbReference>
<sequence>MTIKLIALYKKPDDEVAFLQHFHEVHMLLVMKTPHLVKAEIPPGDGCAVRRTGLLPHC</sequence>